<evidence type="ECO:0000256" key="1">
    <source>
        <dbReference type="SAM" id="MobiDB-lite"/>
    </source>
</evidence>
<proteinExistence type="predicted"/>
<feature type="region of interest" description="Disordered" evidence="1">
    <location>
        <begin position="1"/>
        <end position="31"/>
    </location>
</feature>
<organism evidence="2 3">
    <name type="scientific">Pararge aegeria aegeria</name>
    <dbReference type="NCBI Taxonomy" id="348720"/>
    <lineage>
        <taxon>Eukaryota</taxon>
        <taxon>Metazoa</taxon>
        <taxon>Ecdysozoa</taxon>
        <taxon>Arthropoda</taxon>
        <taxon>Hexapoda</taxon>
        <taxon>Insecta</taxon>
        <taxon>Pterygota</taxon>
        <taxon>Neoptera</taxon>
        <taxon>Endopterygota</taxon>
        <taxon>Lepidoptera</taxon>
        <taxon>Glossata</taxon>
        <taxon>Ditrysia</taxon>
        <taxon>Papilionoidea</taxon>
        <taxon>Nymphalidae</taxon>
        <taxon>Satyrinae</taxon>
        <taxon>Satyrini</taxon>
        <taxon>Parargina</taxon>
        <taxon>Pararge</taxon>
    </lineage>
</organism>
<comment type="caution">
    <text evidence="2">The sequence shown here is derived from an EMBL/GenBank/DDBJ whole genome shotgun (WGS) entry which is preliminary data.</text>
</comment>
<gene>
    <name evidence="2" type="primary">jg8056</name>
    <name evidence="2" type="ORF">PAEG_LOCUS1405</name>
</gene>
<keyword evidence="3" id="KW-1185">Reference proteome</keyword>
<dbReference type="OrthoDB" id="184583at2759"/>
<accession>A0A8S4QHD8</accession>
<dbReference type="EMBL" id="CAKXAJ010004899">
    <property type="protein sequence ID" value="CAH2208945.1"/>
    <property type="molecule type" value="Genomic_DNA"/>
</dbReference>
<name>A0A8S4QHD8_9NEOP</name>
<sequence length="43" mass="4430">NSLGGADNKSTMKKKLGASAELSDGEGSEDECECSIKAGIREI</sequence>
<reference evidence="2" key="1">
    <citation type="submission" date="2022-03" db="EMBL/GenBank/DDBJ databases">
        <authorList>
            <person name="Lindestad O."/>
        </authorList>
    </citation>
    <scope>NUCLEOTIDE SEQUENCE</scope>
</reference>
<dbReference type="Proteomes" id="UP000838756">
    <property type="component" value="Unassembled WGS sequence"/>
</dbReference>
<protein>
    <submittedName>
        <fullName evidence="2">Jg8056 protein</fullName>
    </submittedName>
</protein>
<evidence type="ECO:0000313" key="2">
    <source>
        <dbReference type="EMBL" id="CAH2208945.1"/>
    </source>
</evidence>
<evidence type="ECO:0000313" key="3">
    <source>
        <dbReference type="Proteomes" id="UP000838756"/>
    </source>
</evidence>
<feature type="non-terminal residue" evidence="2">
    <location>
        <position position="1"/>
    </location>
</feature>
<dbReference type="AlphaFoldDB" id="A0A8S4QHD8"/>